<reference evidence="4" key="1">
    <citation type="submission" date="2022-07" db="EMBL/GenBank/DDBJ databases">
        <title>Draft genome sequence of Zalerion maritima ATCC 34329, a (micro)plastics degrading marine fungus.</title>
        <authorList>
            <person name="Paco A."/>
            <person name="Goncalves M.F.M."/>
            <person name="Rocha-Santos T.A.P."/>
            <person name="Alves A."/>
        </authorList>
    </citation>
    <scope>NUCLEOTIDE SEQUENCE</scope>
    <source>
        <strain evidence="4">ATCC 34329</strain>
    </source>
</reference>
<feature type="compositionally biased region" description="Basic and acidic residues" evidence="2">
    <location>
        <begin position="517"/>
        <end position="545"/>
    </location>
</feature>
<evidence type="ECO:0000259" key="3">
    <source>
        <dbReference type="Pfam" id="PF26118"/>
    </source>
</evidence>
<keyword evidence="5" id="KW-1185">Reference proteome</keyword>
<feature type="region of interest" description="Disordered" evidence="2">
    <location>
        <begin position="344"/>
        <end position="429"/>
    </location>
</feature>
<accession>A0AAD5RYR0</accession>
<dbReference type="InterPro" id="IPR058348">
    <property type="entry name" value="DUF8035"/>
</dbReference>
<dbReference type="AlphaFoldDB" id="A0AAD5RYR0"/>
<dbReference type="Proteomes" id="UP001201980">
    <property type="component" value="Unassembled WGS sequence"/>
</dbReference>
<feature type="domain" description="DUF8035" evidence="3">
    <location>
        <begin position="453"/>
        <end position="507"/>
    </location>
</feature>
<evidence type="ECO:0000256" key="2">
    <source>
        <dbReference type="SAM" id="MobiDB-lite"/>
    </source>
</evidence>
<feature type="compositionally biased region" description="Basic and acidic residues" evidence="2">
    <location>
        <begin position="626"/>
        <end position="639"/>
    </location>
</feature>
<feature type="compositionally biased region" description="Basic and acidic residues" evidence="2">
    <location>
        <begin position="661"/>
        <end position="733"/>
    </location>
</feature>
<feature type="compositionally biased region" description="Polar residues" evidence="2">
    <location>
        <begin position="357"/>
        <end position="371"/>
    </location>
</feature>
<feature type="compositionally biased region" description="Basic residues" evidence="2">
    <location>
        <begin position="566"/>
        <end position="579"/>
    </location>
</feature>
<protein>
    <recommendedName>
        <fullName evidence="3">DUF8035 domain-containing protein</fullName>
    </recommendedName>
</protein>
<feature type="compositionally biased region" description="Basic residues" evidence="2">
    <location>
        <begin position="506"/>
        <end position="516"/>
    </location>
</feature>
<evidence type="ECO:0000313" key="5">
    <source>
        <dbReference type="Proteomes" id="UP001201980"/>
    </source>
</evidence>
<organism evidence="4 5">
    <name type="scientific">Zalerion maritima</name>
    <dbReference type="NCBI Taxonomy" id="339359"/>
    <lineage>
        <taxon>Eukaryota</taxon>
        <taxon>Fungi</taxon>
        <taxon>Dikarya</taxon>
        <taxon>Ascomycota</taxon>
        <taxon>Pezizomycotina</taxon>
        <taxon>Sordariomycetes</taxon>
        <taxon>Lulworthiomycetidae</taxon>
        <taxon>Lulworthiales</taxon>
        <taxon>Lulworthiaceae</taxon>
        <taxon>Zalerion</taxon>
    </lineage>
</organism>
<feature type="compositionally biased region" description="Low complexity" evidence="2">
    <location>
        <begin position="372"/>
        <end position="390"/>
    </location>
</feature>
<sequence>MPGYQQLEHSNRHIVHLDAVEALAQVHYRRIKDAGSSLGGAASSLRALPTLLRHLRAEAEDKDSPLNRDTHRYSVARHLHPLIEETNLVLHELGEVLSLGDRVRRDGYTDKEEVQRLDRDTKRVEERLVRQKRRIQRLLDEVQLDGLAPPVPPKIAMQEESLDTIKDKLDVIAAKLFKRRGSNLSETDEDLWEQFSVELEREGFDRDVLRKNKEILRAYIRSLETSALDENAHEPPTVRGLLKQEQQALPAPPLSPMEGPTKSSTFPFDHTRAPPSPPSSSNDNNSFAAHPPRHSSTGLSFENSGDENASTSSSAGPGSMALISTRDLLESDRQEQIQKSLISPMSGLSLYPPPPQFTQNSYSNYTISPGTSPQLQLPPSSSPLSLPPSSYQEALDAGSPRYLPIPPAGTAPASFPSASNGALPGTSSDELVTLPRLHAKLAPDSRGYDINLDAKWTKIKRSLVSPEVLDQAGVRYEARPAFVAVLGVLSKEKISEFSRATAEVRARRHRRVRRSRTHEDDKFRSEQKEQKSKERRTKDRDRDDLWDAESDTSTESDGSSSDGKRSSRRSVPKESHRRTQPSYREKDSDKENDDDPRLSNVFLVTPNADDKTSPTATSAPKPILKNKNENRVHFGRDGPFESPAPGSAPMGSPRERRRRDSGRDRDRPRDRDRERRDRDRERDRDRDREGGRDRDRDRDRRDRERDRDYKNNRHSRGYRDKDRDNDKYRDRDRDRRHKQSDLIRAAGIGGAAASLLSVLAEAAVGL</sequence>
<feature type="coiled-coil region" evidence="1">
    <location>
        <begin position="114"/>
        <end position="141"/>
    </location>
</feature>
<name>A0AAD5RYR0_9PEZI</name>
<keyword evidence="1" id="KW-0175">Coiled coil</keyword>
<gene>
    <name evidence="4" type="ORF">MKZ38_003700</name>
</gene>
<feature type="compositionally biased region" description="Polar residues" evidence="2">
    <location>
        <begin position="294"/>
        <end position="316"/>
    </location>
</feature>
<feature type="compositionally biased region" description="Low complexity" evidence="2">
    <location>
        <begin position="643"/>
        <end position="652"/>
    </location>
</feature>
<evidence type="ECO:0000313" key="4">
    <source>
        <dbReference type="EMBL" id="KAJ2905912.1"/>
    </source>
</evidence>
<proteinExistence type="predicted"/>
<dbReference type="PANTHER" id="PTHR42081:SF2">
    <property type="entry name" value="NIPPED-B-LIKE PROTEIN B"/>
    <property type="match status" value="1"/>
</dbReference>
<feature type="compositionally biased region" description="Polar residues" evidence="2">
    <location>
        <begin position="416"/>
        <end position="429"/>
    </location>
</feature>
<evidence type="ECO:0000256" key="1">
    <source>
        <dbReference type="SAM" id="Coils"/>
    </source>
</evidence>
<dbReference type="PANTHER" id="PTHR42081">
    <property type="entry name" value="ZINC FINGER PROTEIN DHHC DOMAIN CONTAINING PROTEIN"/>
    <property type="match status" value="1"/>
</dbReference>
<feature type="region of interest" description="Disordered" evidence="2">
    <location>
        <begin position="250"/>
        <end position="320"/>
    </location>
</feature>
<dbReference type="EMBL" id="JAKWBI020000021">
    <property type="protein sequence ID" value="KAJ2905912.1"/>
    <property type="molecule type" value="Genomic_DNA"/>
</dbReference>
<comment type="caution">
    <text evidence="4">The sequence shown here is derived from an EMBL/GenBank/DDBJ whole genome shotgun (WGS) entry which is preliminary data.</text>
</comment>
<feature type="region of interest" description="Disordered" evidence="2">
    <location>
        <begin position="497"/>
        <end position="747"/>
    </location>
</feature>
<dbReference type="Pfam" id="PF26118">
    <property type="entry name" value="DUF8035"/>
    <property type="match status" value="1"/>
</dbReference>